<evidence type="ECO:0000256" key="2">
    <source>
        <dbReference type="ARBA" id="ARBA00022475"/>
    </source>
</evidence>
<evidence type="ECO:0000256" key="5">
    <source>
        <dbReference type="ARBA" id="ARBA00023136"/>
    </source>
</evidence>
<keyword evidence="4 6" id="KW-1133">Transmembrane helix</keyword>
<gene>
    <name evidence="7" type="ORF">CAE01nite_27310</name>
</gene>
<evidence type="ECO:0000256" key="6">
    <source>
        <dbReference type="SAM" id="Phobius"/>
    </source>
</evidence>
<dbReference type="Gene3D" id="1.20.1740.10">
    <property type="entry name" value="Amino acid/polyamine transporter I"/>
    <property type="match status" value="1"/>
</dbReference>
<proteinExistence type="predicted"/>
<comment type="subcellular location">
    <subcellularLocation>
        <location evidence="1">Cell membrane</location>
        <topology evidence="1">Multi-pass membrane protein</topology>
    </subcellularLocation>
</comment>
<dbReference type="Pfam" id="PF13520">
    <property type="entry name" value="AA_permease_2"/>
    <property type="match status" value="1"/>
</dbReference>
<feature type="transmembrane region" description="Helical" evidence="6">
    <location>
        <begin position="289"/>
        <end position="310"/>
    </location>
</feature>
<sequence>MPAGPPSPSADASTPPTLVRRLGLGDAVVLGVGSMLGAGVFAVLAPASAAAGRLLLLGLAVAAVVAYANAMSTAQLAAAMPTSGGAYRYGRERLGPWPGFVAGWCFVVGKTASCAAMAMTFAAYAAPQVQRPVAVAAVVVLVAVNARGITRTARLTRVLVTVTLLVLGAVVTVGAWSAAGPGPVAAAPPGAPPCPSGPCGGGVLGVLQSAGLLFFALAGYARLATLGEEVVRPRVVIPQAVRAALAIVVAVYAAVAVVALGVLGPDRLAASAAPLVDVVVAAGAPGGLWWVRVGAAAACLGALLGLVAGVGRTAFAMAQDGELPRALAAVHPRHRVPHRAQGVVGAAVVVGVLVADVTTLIAFSSFGVLVYYAIANAAAFGQVGPDRRTPRGLQVLGLAGCALLVLTLPPSAVLAGAGVLVAGVVVRASRLGAGRRGRRRAG</sequence>
<dbReference type="InterPro" id="IPR050367">
    <property type="entry name" value="APC_superfamily"/>
</dbReference>
<dbReference type="GO" id="GO:0022857">
    <property type="term" value="F:transmembrane transporter activity"/>
    <property type="evidence" value="ECO:0007669"/>
    <property type="project" value="InterPro"/>
</dbReference>
<dbReference type="AlphaFoldDB" id="A0A512DEY1"/>
<dbReference type="EMBL" id="BJYY01000016">
    <property type="protein sequence ID" value="GEO35006.1"/>
    <property type="molecule type" value="Genomic_DNA"/>
</dbReference>
<evidence type="ECO:0000256" key="4">
    <source>
        <dbReference type="ARBA" id="ARBA00022989"/>
    </source>
</evidence>
<keyword evidence="2" id="KW-1003">Cell membrane</keyword>
<dbReference type="PANTHER" id="PTHR42770:SF7">
    <property type="entry name" value="MEMBRANE PROTEIN"/>
    <property type="match status" value="1"/>
</dbReference>
<dbReference type="InterPro" id="IPR002293">
    <property type="entry name" value="AA/rel_permease1"/>
</dbReference>
<feature type="transmembrane region" description="Helical" evidence="6">
    <location>
        <begin position="343"/>
        <end position="374"/>
    </location>
</feature>
<dbReference type="GO" id="GO:0005886">
    <property type="term" value="C:plasma membrane"/>
    <property type="evidence" value="ECO:0007669"/>
    <property type="project" value="UniProtKB-SubCell"/>
</dbReference>
<evidence type="ECO:0000313" key="8">
    <source>
        <dbReference type="Proteomes" id="UP000321181"/>
    </source>
</evidence>
<feature type="transmembrane region" description="Helical" evidence="6">
    <location>
        <begin position="241"/>
        <end position="263"/>
    </location>
</feature>
<feature type="transmembrane region" description="Helical" evidence="6">
    <location>
        <begin position="100"/>
        <end position="123"/>
    </location>
</feature>
<keyword evidence="8" id="KW-1185">Reference proteome</keyword>
<keyword evidence="5 6" id="KW-0472">Membrane</keyword>
<accession>A0A512DEY1</accession>
<evidence type="ECO:0000313" key="7">
    <source>
        <dbReference type="EMBL" id="GEO35006.1"/>
    </source>
</evidence>
<name>A0A512DEY1_9CELL</name>
<reference evidence="7 8" key="1">
    <citation type="submission" date="2019-07" db="EMBL/GenBank/DDBJ databases">
        <title>Whole genome shotgun sequence of Cellulomonas aerilata NBRC 106308.</title>
        <authorList>
            <person name="Hosoyama A."/>
            <person name="Uohara A."/>
            <person name="Ohji S."/>
            <person name="Ichikawa N."/>
        </authorList>
    </citation>
    <scope>NUCLEOTIDE SEQUENCE [LARGE SCALE GENOMIC DNA]</scope>
    <source>
        <strain evidence="7 8">NBRC 106308</strain>
    </source>
</reference>
<protein>
    <submittedName>
        <fullName evidence="7">Amino acid transporter</fullName>
    </submittedName>
</protein>
<dbReference type="PANTHER" id="PTHR42770">
    <property type="entry name" value="AMINO ACID TRANSPORTER-RELATED"/>
    <property type="match status" value="1"/>
</dbReference>
<feature type="transmembrane region" description="Helical" evidence="6">
    <location>
        <begin position="54"/>
        <end position="79"/>
    </location>
</feature>
<evidence type="ECO:0000256" key="3">
    <source>
        <dbReference type="ARBA" id="ARBA00022692"/>
    </source>
</evidence>
<feature type="transmembrane region" description="Helical" evidence="6">
    <location>
        <begin position="27"/>
        <end position="48"/>
    </location>
</feature>
<dbReference type="Proteomes" id="UP000321181">
    <property type="component" value="Unassembled WGS sequence"/>
</dbReference>
<dbReference type="RefSeq" id="WP_246131208.1">
    <property type="nucleotide sequence ID" value="NZ_BAAARM010000001.1"/>
</dbReference>
<feature type="transmembrane region" description="Helical" evidence="6">
    <location>
        <begin position="158"/>
        <end position="179"/>
    </location>
</feature>
<keyword evidence="3 6" id="KW-0812">Transmembrane</keyword>
<evidence type="ECO:0000256" key="1">
    <source>
        <dbReference type="ARBA" id="ARBA00004651"/>
    </source>
</evidence>
<feature type="transmembrane region" description="Helical" evidence="6">
    <location>
        <begin position="199"/>
        <end position="220"/>
    </location>
</feature>
<organism evidence="7 8">
    <name type="scientific">Cellulomonas aerilata</name>
    <dbReference type="NCBI Taxonomy" id="515326"/>
    <lineage>
        <taxon>Bacteria</taxon>
        <taxon>Bacillati</taxon>
        <taxon>Actinomycetota</taxon>
        <taxon>Actinomycetes</taxon>
        <taxon>Micrococcales</taxon>
        <taxon>Cellulomonadaceae</taxon>
        <taxon>Cellulomonas</taxon>
    </lineage>
</organism>
<comment type="caution">
    <text evidence="7">The sequence shown here is derived from an EMBL/GenBank/DDBJ whole genome shotgun (WGS) entry which is preliminary data.</text>
</comment>
<feature type="transmembrane region" description="Helical" evidence="6">
    <location>
        <begin position="394"/>
        <end position="426"/>
    </location>
</feature>
<dbReference type="PIRSF" id="PIRSF006060">
    <property type="entry name" value="AA_transporter"/>
    <property type="match status" value="1"/>
</dbReference>